<dbReference type="GO" id="GO:0016491">
    <property type="term" value="F:oxidoreductase activity"/>
    <property type="evidence" value="ECO:0007669"/>
    <property type="project" value="UniProtKB-KW"/>
</dbReference>
<evidence type="ECO:0000256" key="4">
    <source>
        <dbReference type="ARBA" id="ARBA00023004"/>
    </source>
</evidence>
<organism evidence="6 7">
    <name type="scientific">Burkholderia humptydooensis</name>
    <dbReference type="NCBI Taxonomy" id="430531"/>
    <lineage>
        <taxon>Bacteria</taxon>
        <taxon>Pseudomonadati</taxon>
        <taxon>Pseudomonadota</taxon>
        <taxon>Betaproteobacteria</taxon>
        <taxon>Burkholderiales</taxon>
        <taxon>Burkholderiaceae</taxon>
        <taxon>Burkholderia</taxon>
        <taxon>pseudomallei group</taxon>
    </lineage>
</organism>
<evidence type="ECO:0000313" key="7">
    <source>
        <dbReference type="Proteomes" id="UP000594943"/>
    </source>
</evidence>
<dbReference type="Proteomes" id="UP000594943">
    <property type="component" value="Chromosome 1"/>
</dbReference>
<keyword evidence="3" id="KW-0560">Oxidoreductase</keyword>
<dbReference type="RefSeq" id="WP_043282692.1">
    <property type="nucleotide sequence ID" value="NZ_CP013380.1"/>
</dbReference>
<dbReference type="PANTHER" id="PTHR21266:SF60">
    <property type="entry name" value="3-KETOSTEROID-9-ALPHA-MONOOXYGENASE, OXYGENASE COMPONENT"/>
    <property type="match status" value="1"/>
</dbReference>
<sequence>METVATLRSDSAARWLPLALSEQVSARAPLGVVCMGQPLVLYRDASGAARAMEDRCAHRRAPLSLGRVTPDGRLQCGYHGWIYDGASGACVAIPNLSQGEPVPPHYAVRAYETFERDGYVWGRAAHGADTRKPAAPPAPASRCAQRFAGCAAVAVGCDEYVAALADGPHLLMRIAGLRITDYVIADPEPRGGRIEMERGVTWAARAHNHRFGAHYPWTLRLAPPRDDALASVELDTRDGETALWASIAVVPAARGATNVMWRGGIAADASGADATLLRLWARLRRAPFAMREQIDARALSRLDVTCSRAWLGPYSRSAGAAAARGPDRLPCARKG</sequence>
<dbReference type="AlphaFoldDB" id="A0A7U4P412"/>
<reference evidence="6 7" key="1">
    <citation type="submission" date="2020-12" db="EMBL/GenBank/DDBJ databases">
        <title>FDA dAtabase for Regulatory Grade micrObial Sequences (FDA-ARGOS): Supporting development and validation of Infectious Disease Dx tests.</title>
        <authorList>
            <person name="Nelson B."/>
            <person name="Plummer A."/>
            <person name="Tallon L."/>
            <person name="Sadzewicz L."/>
            <person name="Zhao X."/>
            <person name="Boylan J."/>
            <person name="Ott S."/>
            <person name="Bowen H."/>
            <person name="Vavikolanu K."/>
            <person name="Mehta A."/>
            <person name="Aluvathingal J."/>
            <person name="Nadendla S."/>
            <person name="Myers T."/>
            <person name="Yan Y."/>
            <person name="Sichtig H."/>
        </authorList>
    </citation>
    <scope>NUCLEOTIDE SEQUENCE [LARGE SCALE GENOMIC DNA]</scope>
    <source>
        <strain evidence="6 7">FDAARGOS_899</strain>
    </source>
</reference>
<protein>
    <submittedName>
        <fullName evidence="6">Rieske 2Fe-2S domain-containing protein</fullName>
    </submittedName>
</protein>
<dbReference type="EMBL" id="CP065686">
    <property type="protein sequence ID" value="QPS45566.1"/>
    <property type="molecule type" value="Genomic_DNA"/>
</dbReference>
<dbReference type="InterPro" id="IPR017941">
    <property type="entry name" value="Rieske_2Fe-2S"/>
</dbReference>
<proteinExistence type="predicted"/>
<dbReference type="Pfam" id="PF00355">
    <property type="entry name" value="Rieske"/>
    <property type="match status" value="1"/>
</dbReference>
<dbReference type="PANTHER" id="PTHR21266">
    <property type="entry name" value="IRON-SULFUR DOMAIN CONTAINING PROTEIN"/>
    <property type="match status" value="1"/>
</dbReference>
<dbReference type="PROSITE" id="PS51296">
    <property type="entry name" value="RIESKE"/>
    <property type="match status" value="1"/>
</dbReference>
<evidence type="ECO:0000313" key="6">
    <source>
        <dbReference type="EMBL" id="QPS45566.1"/>
    </source>
</evidence>
<dbReference type="InterPro" id="IPR036922">
    <property type="entry name" value="Rieske_2Fe-2S_sf"/>
</dbReference>
<keyword evidence="4" id="KW-0408">Iron</keyword>
<accession>A0A7T2WYX7</accession>
<evidence type="ECO:0000256" key="1">
    <source>
        <dbReference type="ARBA" id="ARBA00022714"/>
    </source>
</evidence>
<dbReference type="GO" id="GO:0046872">
    <property type="term" value="F:metal ion binding"/>
    <property type="evidence" value="ECO:0007669"/>
    <property type="project" value="UniProtKB-KW"/>
</dbReference>
<dbReference type="SUPFAM" id="SSF50022">
    <property type="entry name" value="ISP domain"/>
    <property type="match status" value="1"/>
</dbReference>
<accession>A0A7U4P412</accession>
<evidence type="ECO:0000256" key="3">
    <source>
        <dbReference type="ARBA" id="ARBA00023002"/>
    </source>
</evidence>
<keyword evidence="2" id="KW-0479">Metal-binding</keyword>
<dbReference type="InterPro" id="IPR050584">
    <property type="entry name" value="Cholesterol_7-desaturase"/>
</dbReference>
<evidence type="ECO:0000256" key="2">
    <source>
        <dbReference type="ARBA" id="ARBA00022723"/>
    </source>
</evidence>
<keyword evidence="5" id="KW-0411">Iron-sulfur</keyword>
<dbReference type="KEGG" id="bhg:I6G56_11375"/>
<name>A0A7U4P412_9BURK</name>
<dbReference type="Gene3D" id="2.102.10.10">
    <property type="entry name" value="Rieske [2Fe-2S] iron-sulphur domain"/>
    <property type="match status" value="1"/>
</dbReference>
<keyword evidence="1" id="KW-0001">2Fe-2S</keyword>
<evidence type="ECO:0000256" key="5">
    <source>
        <dbReference type="ARBA" id="ARBA00023014"/>
    </source>
</evidence>
<gene>
    <name evidence="6" type="ORF">I6G56_11375</name>
</gene>
<dbReference type="GO" id="GO:0051537">
    <property type="term" value="F:2 iron, 2 sulfur cluster binding"/>
    <property type="evidence" value="ECO:0007669"/>
    <property type="project" value="UniProtKB-KW"/>
</dbReference>